<evidence type="ECO:0000256" key="7">
    <source>
        <dbReference type="ARBA" id="ARBA00023136"/>
    </source>
</evidence>
<keyword evidence="3" id="KW-1003">Cell membrane</keyword>
<feature type="transmembrane region" description="Helical" evidence="12">
    <location>
        <begin position="162"/>
        <end position="186"/>
    </location>
</feature>
<feature type="domain" description="G-protein coupled receptors family 1 profile" evidence="13">
    <location>
        <begin position="62"/>
        <end position="452"/>
    </location>
</feature>
<dbReference type="SUPFAM" id="SSF81321">
    <property type="entry name" value="Family A G protein-coupled receptor-like"/>
    <property type="match status" value="1"/>
</dbReference>
<accession>A0A154P6W6</accession>
<evidence type="ECO:0000256" key="6">
    <source>
        <dbReference type="ARBA" id="ARBA00023040"/>
    </source>
</evidence>
<dbReference type="EMBL" id="KQ434829">
    <property type="protein sequence ID" value="KZC07669.1"/>
    <property type="molecule type" value="Genomic_DNA"/>
</dbReference>
<dbReference type="PROSITE" id="PS00237">
    <property type="entry name" value="G_PROTEIN_RECEP_F1_1"/>
    <property type="match status" value="1"/>
</dbReference>
<feature type="transmembrane region" description="Helical" evidence="12">
    <location>
        <begin position="45"/>
        <end position="70"/>
    </location>
</feature>
<reference evidence="14 15" key="1">
    <citation type="submission" date="2015-07" db="EMBL/GenBank/DDBJ databases">
        <title>The genome of Dufourea novaeangliae.</title>
        <authorList>
            <person name="Pan H."/>
            <person name="Kapheim K."/>
        </authorList>
    </citation>
    <scope>NUCLEOTIDE SEQUENCE [LARGE SCALE GENOMIC DNA]</scope>
    <source>
        <strain evidence="14">0120121106</strain>
        <tissue evidence="14">Whole body</tissue>
    </source>
</reference>
<evidence type="ECO:0000313" key="15">
    <source>
        <dbReference type="Proteomes" id="UP000076502"/>
    </source>
</evidence>
<keyword evidence="6 10" id="KW-0297">G-protein coupled receptor</keyword>
<evidence type="ECO:0000256" key="3">
    <source>
        <dbReference type="ARBA" id="ARBA00022475"/>
    </source>
</evidence>
<evidence type="ECO:0000256" key="12">
    <source>
        <dbReference type="SAM" id="Phobius"/>
    </source>
</evidence>
<dbReference type="GO" id="GO:0004989">
    <property type="term" value="F:octopamine receptor activity"/>
    <property type="evidence" value="ECO:0007669"/>
    <property type="project" value="TreeGrafter"/>
</dbReference>
<dbReference type="Gene3D" id="1.20.1070.10">
    <property type="entry name" value="Rhodopsin 7-helix transmembrane proteins"/>
    <property type="match status" value="2"/>
</dbReference>
<comment type="subcellular location">
    <subcellularLocation>
        <location evidence="1">Cell membrane</location>
        <topology evidence="1">Multi-pass membrane protein</topology>
    </subcellularLocation>
</comment>
<keyword evidence="9 10" id="KW-0807">Transducer</keyword>
<evidence type="ECO:0000259" key="13">
    <source>
        <dbReference type="PROSITE" id="PS50262"/>
    </source>
</evidence>
<evidence type="ECO:0000256" key="9">
    <source>
        <dbReference type="ARBA" id="ARBA00023224"/>
    </source>
</evidence>
<keyword evidence="15" id="KW-1185">Reference proteome</keyword>
<comment type="similarity">
    <text evidence="2 10">Belongs to the G-protein coupled receptor 1 family.</text>
</comment>
<dbReference type="OrthoDB" id="5957871at2759"/>
<dbReference type="GO" id="GO:0071880">
    <property type="term" value="P:adenylate cyclase-activating adrenergic receptor signaling pathway"/>
    <property type="evidence" value="ECO:0007669"/>
    <property type="project" value="TreeGrafter"/>
</dbReference>
<dbReference type="CDD" id="cd15066">
    <property type="entry name" value="7tmA_DmOct-betaAR-like"/>
    <property type="match status" value="1"/>
</dbReference>
<evidence type="ECO:0000256" key="1">
    <source>
        <dbReference type="ARBA" id="ARBA00004651"/>
    </source>
</evidence>
<dbReference type="GO" id="GO:0043410">
    <property type="term" value="P:positive regulation of MAPK cascade"/>
    <property type="evidence" value="ECO:0007669"/>
    <property type="project" value="TreeGrafter"/>
</dbReference>
<protein>
    <submittedName>
        <fullName evidence="14">Octopamine receptor beta-1R</fullName>
    </submittedName>
</protein>
<evidence type="ECO:0000313" key="14">
    <source>
        <dbReference type="EMBL" id="KZC07669.1"/>
    </source>
</evidence>
<dbReference type="Proteomes" id="UP000076502">
    <property type="component" value="Unassembled WGS sequence"/>
</dbReference>
<gene>
    <name evidence="14" type="ORF">WN55_07989</name>
</gene>
<dbReference type="STRING" id="178035.A0A154P6W6"/>
<feature type="transmembrane region" description="Helical" evidence="12">
    <location>
        <begin position="432"/>
        <end position="455"/>
    </location>
</feature>
<dbReference type="AlphaFoldDB" id="A0A154P6W6"/>
<name>A0A154P6W6_DUFNO</name>
<dbReference type="InterPro" id="IPR017452">
    <property type="entry name" value="GPCR_Rhodpsn_7TM"/>
</dbReference>
<dbReference type="PANTHER" id="PTHR24248:SF134">
    <property type="entry name" value="OCTOPAMINE RECEPTOR BETA-1R"/>
    <property type="match status" value="1"/>
</dbReference>
<organism evidence="14 15">
    <name type="scientific">Dufourea novaeangliae</name>
    <name type="common">Sweat bee</name>
    <dbReference type="NCBI Taxonomy" id="178035"/>
    <lineage>
        <taxon>Eukaryota</taxon>
        <taxon>Metazoa</taxon>
        <taxon>Ecdysozoa</taxon>
        <taxon>Arthropoda</taxon>
        <taxon>Hexapoda</taxon>
        <taxon>Insecta</taxon>
        <taxon>Pterygota</taxon>
        <taxon>Neoptera</taxon>
        <taxon>Endopterygota</taxon>
        <taxon>Hymenoptera</taxon>
        <taxon>Apocrita</taxon>
        <taxon>Aculeata</taxon>
        <taxon>Apoidea</taxon>
        <taxon>Anthophila</taxon>
        <taxon>Halictidae</taxon>
        <taxon>Rophitinae</taxon>
        <taxon>Dufourea</taxon>
    </lineage>
</organism>
<keyword evidence="5 12" id="KW-1133">Transmembrane helix</keyword>
<keyword evidence="8 10" id="KW-0675">Receptor</keyword>
<evidence type="ECO:0000256" key="2">
    <source>
        <dbReference type="ARBA" id="ARBA00010663"/>
    </source>
</evidence>
<keyword evidence="4 10" id="KW-0812">Transmembrane</keyword>
<dbReference type="GO" id="GO:0005886">
    <property type="term" value="C:plasma membrane"/>
    <property type="evidence" value="ECO:0007669"/>
    <property type="project" value="UniProtKB-SubCell"/>
</dbReference>
<dbReference type="PRINTS" id="PR00237">
    <property type="entry name" value="GPCRRHODOPSN"/>
</dbReference>
<feature type="transmembrane region" description="Helical" evidence="12">
    <location>
        <begin position="399"/>
        <end position="420"/>
    </location>
</feature>
<dbReference type="PROSITE" id="PS50262">
    <property type="entry name" value="G_PROTEIN_RECEP_F1_2"/>
    <property type="match status" value="1"/>
</dbReference>
<keyword evidence="7 12" id="KW-0472">Membrane</keyword>
<proteinExistence type="inferred from homology"/>
<dbReference type="Pfam" id="PF00001">
    <property type="entry name" value="7tm_1"/>
    <property type="match status" value="1"/>
</dbReference>
<evidence type="ECO:0000256" key="8">
    <source>
        <dbReference type="ARBA" id="ARBA00023170"/>
    </source>
</evidence>
<feature type="region of interest" description="Disordered" evidence="11">
    <location>
        <begin position="368"/>
        <end position="391"/>
    </location>
</feature>
<dbReference type="InterPro" id="IPR000276">
    <property type="entry name" value="GPCR_Rhodpsn"/>
</dbReference>
<evidence type="ECO:0000256" key="11">
    <source>
        <dbReference type="SAM" id="MobiDB-lite"/>
    </source>
</evidence>
<evidence type="ECO:0000256" key="5">
    <source>
        <dbReference type="ARBA" id="ARBA00022989"/>
    </source>
</evidence>
<dbReference type="SMART" id="SM01381">
    <property type="entry name" value="7TM_GPCR_Srsx"/>
    <property type="match status" value="1"/>
</dbReference>
<feature type="transmembrane region" description="Helical" evidence="12">
    <location>
        <begin position="82"/>
        <end position="101"/>
    </location>
</feature>
<feature type="transmembrane region" description="Helical" evidence="12">
    <location>
        <begin position="121"/>
        <end position="141"/>
    </location>
</feature>
<evidence type="ECO:0000256" key="10">
    <source>
        <dbReference type="RuleBase" id="RU000688"/>
    </source>
</evidence>
<dbReference type="PANTHER" id="PTHR24248">
    <property type="entry name" value="ADRENERGIC RECEPTOR-RELATED G-PROTEIN COUPLED RECEPTOR"/>
    <property type="match status" value="1"/>
</dbReference>
<evidence type="ECO:0000256" key="4">
    <source>
        <dbReference type="ARBA" id="ARBA00022692"/>
    </source>
</evidence>
<sequence length="518" mass="59207">MEHNHGNGTVLSGIPKILIDTGQRNRSDVYDVDVNGHEFEHVLRLIAKATVMGFIILSALLGNLLVIVSVMRHRKLRVITNYFVVSLALADMLVAIFAMTFNASVELSGRWLFGYFMCDVWNSLDVYFSTVSILHLCCISVDRYYAIVQPLDYPLIMTNFRLSAMLSVVWCSPTVMSFLPIFAGWYTTEEHLEFRRSYPDVCVFQVNKLYAVVSSSVSFWVPGIIMIAMYYKIYREADRQERMLYRGTRTIKIVRLSSSKWRKRNFLLTLLKCLWDRPKNFAVLDSMEFSFRKNFRESAKSVGKSQNVRSFLTSKGNSKRTGDRTGKLFPLWTNRKTRFGESRSKVAAALLNKHLQINGISAGLTTLPTVDQSSPEPQPEDPPITNSSKMRRERKAARTLGIIMSAFLACWLPFFLWYIITSLCDTCESSDAVVAVVFWVGYFNSALNPLIYAYFNRDFRAAFKKTLESCCVAIGPVRDLHQVHRKQDLVHSNASSELHVNNQLRNSEMTNVHIEACI</sequence>
<feature type="transmembrane region" description="Helical" evidence="12">
    <location>
        <begin position="209"/>
        <end position="233"/>
    </location>
</feature>